<feature type="domain" description="Serine aminopeptidase S33" evidence="2">
    <location>
        <begin position="121"/>
        <end position="244"/>
    </location>
</feature>
<feature type="transmembrane region" description="Helical" evidence="1">
    <location>
        <begin position="12"/>
        <end position="32"/>
    </location>
</feature>
<dbReference type="Pfam" id="PF12146">
    <property type="entry name" value="Hydrolase_4"/>
    <property type="match status" value="1"/>
</dbReference>
<dbReference type="EMBL" id="LR633967">
    <property type="protein sequence ID" value="VUX56116.1"/>
    <property type="molecule type" value="Genomic_DNA"/>
</dbReference>
<dbReference type="PANTHER" id="PTHR11614">
    <property type="entry name" value="PHOSPHOLIPASE-RELATED"/>
    <property type="match status" value="1"/>
</dbReference>
<evidence type="ECO:0000259" key="2">
    <source>
        <dbReference type="Pfam" id="PF12146"/>
    </source>
</evidence>
<dbReference type="InterPro" id="IPR022742">
    <property type="entry name" value="Hydrolase_4"/>
</dbReference>
<dbReference type="AlphaFoldDB" id="A0A7D9D2A5"/>
<reference evidence="3" key="1">
    <citation type="submission" date="2019-07" db="EMBL/GenBank/DDBJ databases">
        <authorList>
            <person name="Weber M."/>
            <person name="Kostadinov I."/>
            <person name="Kostadinov D I."/>
        </authorList>
    </citation>
    <scope>NUCLEOTIDE SEQUENCE</scope>
    <source>
        <strain evidence="3">Gfbio:sag-sample-m06:053724c1-46a9-4a36-b237-ea2bf867836b</strain>
    </source>
</reference>
<evidence type="ECO:0000256" key="1">
    <source>
        <dbReference type="SAM" id="Phobius"/>
    </source>
</evidence>
<organism evidence="3">
    <name type="scientific">uncultured Woeseiaceae bacterium</name>
    <dbReference type="NCBI Taxonomy" id="1983305"/>
    <lineage>
        <taxon>Bacteria</taxon>
        <taxon>Pseudomonadati</taxon>
        <taxon>Pseudomonadota</taxon>
        <taxon>Gammaproteobacteria</taxon>
        <taxon>Woeseiales</taxon>
        <taxon>Woeseiaceae</taxon>
        <taxon>environmental samples</taxon>
    </lineage>
</organism>
<accession>A0A7D9D2A5</accession>
<protein>
    <recommendedName>
        <fullName evidence="2">Serine aminopeptidase S33 domain-containing protein</fullName>
    </recommendedName>
</protein>
<keyword evidence="1" id="KW-0812">Transmembrane</keyword>
<name>A0A7D9D2A5_9GAMM</name>
<dbReference type="Gene3D" id="3.40.50.1820">
    <property type="entry name" value="alpha/beta hydrolase"/>
    <property type="match status" value="1"/>
</dbReference>
<dbReference type="InterPro" id="IPR029058">
    <property type="entry name" value="AB_hydrolase_fold"/>
</dbReference>
<dbReference type="SUPFAM" id="SSF53474">
    <property type="entry name" value="alpha/beta-Hydrolases"/>
    <property type="match status" value="1"/>
</dbReference>
<sequence length="499" mass="55397">MIFIRRLVKHLVLAVTYGLVGSAIMIVGWYVYMLQGRPDLKIWHVAELEGEFQAEQAADFSSLDDYLELERRLFQQLQEQVYVRVDDADRRRINRYSSGSLMDPTAYPRNWNRTFELRQQAAKAGIVLLHGLSDSPYSMRTLGQQLHGSGFHVVGLRIPGHGTAPSALLKVKWQDFTAATRLAVRHVRMKIGPAKPLYIAGYSNGAALAVEYSLAVLEGEDLPAADGLVLLSPAIGVSAVAALAIWQSRFSNLTGLEKLAWNSITPEFDPYKYNSFPVNAGDQIYLLTQNIAQRISRLAGPNGVRGFPRTLAFQSVVDATIPPATVIDKLFTNLAPEGHQLVLFDVNRNTQAEPLLKTDPETLTERLFSEEALPFDLSLVTNASSDTNAVVARRKPALAQHSVDVSLDLSWPQGLFSLSHVSIPFPPDDPVYGGRANDGDDNAIVLGSVAIRGERNLLQIPDDFFLRLRYNPFFPYLSQRLMSFLQAEIEAENEIPTPQ</sequence>
<keyword evidence="1" id="KW-1133">Transmembrane helix</keyword>
<proteinExistence type="predicted"/>
<keyword evidence="1" id="KW-0472">Membrane</keyword>
<gene>
    <name evidence="3" type="ORF">JTBM06_V1_300006</name>
</gene>
<dbReference type="InterPro" id="IPR051044">
    <property type="entry name" value="MAG_DAG_Lipase"/>
</dbReference>
<evidence type="ECO:0000313" key="3">
    <source>
        <dbReference type="EMBL" id="VUX56116.1"/>
    </source>
</evidence>